<keyword evidence="5 6" id="KW-0472">Membrane</keyword>
<keyword evidence="4" id="KW-0238">DNA-binding</keyword>
<evidence type="ECO:0000256" key="6">
    <source>
        <dbReference type="SAM" id="Phobius"/>
    </source>
</evidence>
<dbReference type="InterPro" id="IPR019109">
    <property type="entry name" value="MamF_MmsF"/>
</dbReference>
<evidence type="ECO:0000313" key="8">
    <source>
        <dbReference type="EMBL" id="SEA22661.1"/>
    </source>
</evidence>
<dbReference type="GO" id="GO:0003677">
    <property type="term" value="F:DNA binding"/>
    <property type="evidence" value="ECO:0007669"/>
    <property type="project" value="UniProtKB-KW"/>
</dbReference>
<accession>A0A1H3ZGZ9</accession>
<dbReference type="InterPro" id="IPR001387">
    <property type="entry name" value="Cro/C1-type_HTH"/>
</dbReference>
<proteinExistence type="predicted"/>
<dbReference type="PANTHER" id="PTHR46797">
    <property type="entry name" value="HTH-TYPE TRANSCRIPTIONAL REGULATOR"/>
    <property type="match status" value="1"/>
</dbReference>
<keyword evidence="3 6" id="KW-1133">Transmembrane helix</keyword>
<dbReference type="InterPro" id="IPR010982">
    <property type="entry name" value="Lambda_DNA-bd_dom_sf"/>
</dbReference>
<dbReference type="EMBL" id="FNQK01000008">
    <property type="protein sequence ID" value="SEA22661.1"/>
    <property type="molecule type" value="Genomic_DNA"/>
</dbReference>
<evidence type="ECO:0000313" key="9">
    <source>
        <dbReference type="Proteomes" id="UP000198846"/>
    </source>
</evidence>
<organism evidence="8 9">
    <name type="scientific">Bizionia paragorgiae</name>
    <dbReference type="NCBI Taxonomy" id="283786"/>
    <lineage>
        <taxon>Bacteria</taxon>
        <taxon>Pseudomonadati</taxon>
        <taxon>Bacteroidota</taxon>
        <taxon>Flavobacteriia</taxon>
        <taxon>Flavobacteriales</taxon>
        <taxon>Flavobacteriaceae</taxon>
        <taxon>Bizionia</taxon>
    </lineage>
</organism>
<evidence type="ECO:0000256" key="1">
    <source>
        <dbReference type="ARBA" id="ARBA00004141"/>
    </source>
</evidence>
<dbReference type="GO" id="GO:0005829">
    <property type="term" value="C:cytosol"/>
    <property type="evidence" value="ECO:0007669"/>
    <property type="project" value="TreeGrafter"/>
</dbReference>
<evidence type="ECO:0000256" key="2">
    <source>
        <dbReference type="ARBA" id="ARBA00022692"/>
    </source>
</evidence>
<keyword evidence="2 6" id="KW-0812">Transmembrane</keyword>
<evidence type="ECO:0000256" key="3">
    <source>
        <dbReference type="ARBA" id="ARBA00022989"/>
    </source>
</evidence>
<keyword evidence="9" id="KW-1185">Reference proteome</keyword>
<dbReference type="InterPro" id="IPR050807">
    <property type="entry name" value="TransReg_Diox_bact_type"/>
</dbReference>
<evidence type="ECO:0000256" key="4">
    <source>
        <dbReference type="ARBA" id="ARBA00023125"/>
    </source>
</evidence>
<evidence type="ECO:0000259" key="7">
    <source>
        <dbReference type="PROSITE" id="PS50943"/>
    </source>
</evidence>
<dbReference type="Proteomes" id="UP000198846">
    <property type="component" value="Unassembled WGS sequence"/>
</dbReference>
<dbReference type="Gene3D" id="1.10.260.40">
    <property type="entry name" value="lambda repressor-like DNA-binding domains"/>
    <property type="match status" value="1"/>
</dbReference>
<dbReference type="GO" id="GO:0003700">
    <property type="term" value="F:DNA-binding transcription factor activity"/>
    <property type="evidence" value="ECO:0007669"/>
    <property type="project" value="TreeGrafter"/>
</dbReference>
<dbReference type="RefSeq" id="WP_245705881.1">
    <property type="nucleotide sequence ID" value="NZ_FNQK01000008.1"/>
</dbReference>
<gene>
    <name evidence="8" type="ORF">SAMN04487990_108132</name>
</gene>
<feature type="domain" description="HTH cro/C1-type" evidence="7">
    <location>
        <begin position="8"/>
        <end position="62"/>
    </location>
</feature>
<feature type="transmembrane region" description="Helical" evidence="6">
    <location>
        <begin position="73"/>
        <end position="101"/>
    </location>
</feature>
<dbReference type="SUPFAM" id="SSF47413">
    <property type="entry name" value="lambda repressor-like DNA-binding domains"/>
    <property type="match status" value="1"/>
</dbReference>
<dbReference type="SMART" id="SM00530">
    <property type="entry name" value="HTH_XRE"/>
    <property type="match status" value="1"/>
</dbReference>
<dbReference type="STRING" id="283786.SAMN04487990_108132"/>
<dbReference type="PROSITE" id="PS50943">
    <property type="entry name" value="HTH_CROC1"/>
    <property type="match status" value="1"/>
</dbReference>
<name>A0A1H3ZGZ9_BIZPA</name>
<dbReference type="CDD" id="cd00093">
    <property type="entry name" value="HTH_XRE"/>
    <property type="match status" value="1"/>
</dbReference>
<comment type="subcellular location">
    <subcellularLocation>
        <location evidence="1">Membrane</location>
        <topology evidence="1">Multi-pass membrane protein</topology>
    </subcellularLocation>
</comment>
<evidence type="ECO:0000256" key="5">
    <source>
        <dbReference type="ARBA" id="ARBA00023136"/>
    </source>
</evidence>
<dbReference type="PANTHER" id="PTHR46797:SF1">
    <property type="entry name" value="METHYLPHOSPHONATE SYNTHASE"/>
    <property type="match status" value="1"/>
</dbReference>
<dbReference type="Pfam" id="PF09685">
    <property type="entry name" value="MamF_MmsF"/>
    <property type="match status" value="1"/>
</dbReference>
<sequence>MNELGKKIKEARKKKGFSQEELADLATINLRTLQRIENNQNEPRGKTLHLICEALQINAEDILDYGKQSDNSYLVLFHLSVLSFLAIPIGNIIIPLILWVTKKDKVIGLKKMGANVLNFQIV</sequence>
<dbReference type="Pfam" id="PF01381">
    <property type="entry name" value="HTH_3"/>
    <property type="match status" value="1"/>
</dbReference>
<protein>
    <recommendedName>
        <fullName evidence="7">HTH cro/C1-type domain-containing protein</fullName>
    </recommendedName>
</protein>
<dbReference type="AlphaFoldDB" id="A0A1H3ZGZ9"/>
<reference evidence="8 9" key="1">
    <citation type="submission" date="2016-10" db="EMBL/GenBank/DDBJ databases">
        <authorList>
            <person name="de Groot N.N."/>
        </authorList>
    </citation>
    <scope>NUCLEOTIDE SEQUENCE [LARGE SCALE GENOMIC DNA]</scope>
    <source>
        <strain evidence="8 9">DSM 23842</strain>
    </source>
</reference>